<keyword evidence="1" id="KW-0732">Signal</keyword>
<dbReference type="InterPro" id="IPR018391">
    <property type="entry name" value="PQQ_b-propeller_rpt"/>
</dbReference>
<feature type="chain" id="PRO_5013148748" evidence="1">
    <location>
        <begin position="28"/>
        <end position="658"/>
    </location>
</feature>
<dbReference type="Gene3D" id="2.130.10.10">
    <property type="entry name" value="YVTN repeat-like/Quinoprotein amine dehydrogenase"/>
    <property type="match status" value="1"/>
</dbReference>
<keyword evidence="3" id="KW-1185">Reference proteome</keyword>
<dbReference type="InterPro" id="IPR011047">
    <property type="entry name" value="Quinoprotein_ADH-like_sf"/>
</dbReference>
<proteinExistence type="predicted"/>
<reference evidence="3" key="1">
    <citation type="submission" date="2017-08" db="EMBL/GenBank/DDBJ databases">
        <authorList>
            <person name="Varghese N."/>
            <person name="Submissions S."/>
        </authorList>
    </citation>
    <scope>NUCLEOTIDE SEQUENCE [LARGE SCALE GENOMIC DNA]</scope>
    <source>
        <strain evidence="3">JC22</strain>
    </source>
</reference>
<dbReference type="InterPro" id="IPR015943">
    <property type="entry name" value="WD40/YVTN_repeat-like_dom_sf"/>
</dbReference>
<evidence type="ECO:0000256" key="1">
    <source>
        <dbReference type="SAM" id="SignalP"/>
    </source>
</evidence>
<dbReference type="EMBL" id="OBMQ01000006">
    <property type="protein sequence ID" value="SOC11552.1"/>
    <property type="molecule type" value="Genomic_DNA"/>
</dbReference>
<organism evidence="2 3">
    <name type="scientific">Ureibacillus xyleni</name>
    <dbReference type="NCBI Taxonomy" id="614648"/>
    <lineage>
        <taxon>Bacteria</taxon>
        <taxon>Bacillati</taxon>
        <taxon>Bacillota</taxon>
        <taxon>Bacilli</taxon>
        <taxon>Bacillales</taxon>
        <taxon>Caryophanaceae</taxon>
        <taxon>Ureibacillus</taxon>
    </lineage>
</organism>
<accession>A0A285SXQ3</accession>
<dbReference type="PANTHER" id="PTHR34512">
    <property type="entry name" value="CELL SURFACE PROTEIN"/>
    <property type="match status" value="1"/>
</dbReference>
<protein>
    <submittedName>
        <fullName evidence="2">Outer membrane protein assembly factor BamB</fullName>
    </submittedName>
</protein>
<dbReference type="AlphaFoldDB" id="A0A285SXQ3"/>
<evidence type="ECO:0000313" key="3">
    <source>
        <dbReference type="Proteomes" id="UP000219636"/>
    </source>
</evidence>
<dbReference type="RefSeq" id="WP_161946664.1">
    <property type="nucleotide sequence ID" value="NZ_OBMQ01000006.1"/>
</dbReference>
<evidence type="ECO:0000313" key="2">
    <source>
        <dbReference type="EMBL" id="SOC11552.1"/>
    </source>
</evidence>
<dbReference type="PANTHER" id="PTHR34512:SF30">
    <property type="entry name" value="OUTER MEMBRANE PROTEIN ASSEMBLY FACTOR BAMB"/>
    <property type="match status" value="1"/>
</dbReference>
<sequence>MNKHLKKLVAGMAVVAITVIGSSSVGANTDDLHQNGKIIAFANSEAIQWASSRGIIEGDSSLNSNLTEGQFAVMVSKYFNMPESTKSLRKHTPNSIHFADDAYNSLVQYGVPLNGYLNETARNQPVTRGVVANALAHLVAYRMNLSDAVEFLQEYEIVPQDIHNDPLKNFNTTGTLTKAEAVTMLYNLNNAGFNELSKGSKESSKDLNDLAWIAMKRVDDTLKFDVMNLINDKLNKVTNTAKITKQFEQGNGYQQGLYDKTAILPTTDNWNKQSRFSGPAKQPKVTWTYGSGNFLDSAITISKDGTIYTANAGGSLLAIGVNGKEKWQVSLPANSGSRSKTVIGKDGTIYYTASNYSKNKNTKYFCKNNQCSESVLFAITPTGKVKWYTGLKKDTIFGSPAIDESGNIHVSTGRMANDSYYYKVSSQGKILNTHKLQYEPTTTPILTKSNRIFVANYLFDGDKFIKRTYDMGAPDTAFSTPVVDDQGNFYYGTYTGSLGFAANDGTVGMDLILDPSYIKSEDGFKARSGARISVTPVIGKNKQIYIGTEEGMLYGLPINELASHKDAQSSNHLKAFIFDKKNPLNAWTYKTDGWVSIIITDKNGTIYTGTENGTVYALNPSGKLLWKVKVGNENVYDLAIGDKNNLFVLVGKKLVALK</sequence>
<dbReference type="SMART" id="SM00564">
    <property type="entry name" value="PQQ"/>
    <property type="match status" value="4"/>
</dbReference>
<name>A0A285SXQ3_9BACL</name>
<dbReference type="Gene3D" id="2.40.128.630">
    <property type="match status" value="1"/>
</dbReference>
<dbReference type="SUPFAM" id="SSF50998">
    <property type="entry name" value="Quinoprotein alcohol dehydrogenase-like"/>
    <property type="match status" value="1"/>
</dbReference>
<dbReference type="Proteomes" id="UP000219636">
    <property type="component" value="Unassembled WGS sequence"/>
</dbReference>
<feature type="signal peptide" evidence="1">
    <location>
        <begin position="1"/>
        <end position="27"/>
    </location>
</feature>
<gene>
    <name evidence="2" type="ORF">SAMN05880501_106208</name>
</gene>